<protein>
    <submittedName>
        <fullName evidence="2">Uncharacterized protein</fullName>
    </submittedName>
</protein>
<gene>
    <name evidence="2" type="ORF">AXE77_02055</name>
</gene>
<reference evidence="2 3" key="1">
    <citation type="submission" date="2016-02" db="EMBL/GenBank/DDBJ databases">
        <authorList>
            <person name="Alioto T."/>
            <person name="Alioto T."/>
        </authorList>
    </citation>
    <scope>NUCLEOTIDE SEQUENCE [LARGE SCALE GENOMIC DNA]</scope>
    <source>
        <strain evidence="2 3">NR010</strain>
    </source>
</reference>
<organism evidence="2 3">
    <name type="scientific">Gardnerella vaginalis</name>
    <dbReference type="NCBI Taxonomy" id="2702"/>
    <lineage>
        <taxon>Bacteria</taxon>
        <taxon>Bacillati</taxon>
        <taxon>Actinomycetota</taxon>
        <taxon>Actinomycetes</taxon>
        <taxon>Bifidobacteriales</taxon>
        <taxon>Bifidobacteriaceae</taxon>
        <taxon>Gardnerella</taxon>
    </lineage>
</organism>
<evidence type="ECO:0000313" key="3">
    <source>
        <dbReference type="Proteomes" id="UP000259221"/>
    </source>
</evidence>
<dbReference type="EMBL" id="LRTV01000001">
    <property type="protein sequence ID" value="RFD80299.1"/>
    <property type="molecule type" value="Genomic_DNA"/>
</dbReference>
<feature type="region of interest" description="Disordered" evidence="1">
    <location>
        <begin position="13"/>
        <end position="32"/>
    </location>
</feature>
<dbReference type="AlphaFoldDB" id="A0A3E1J1R6"/>
<accession>A0A3E1J1R6</accession>
<proteinExistence type="predicted"/>
<sequence>MWWRFEIFRAERRRTSEPKATDKSSEEEKSKNLCDKMRLLTISTQSLGDFSTKTKRGLMEQHS</sequence>
<evidence type="ECO:0000313" key="2">
    <source>
        <dbReference type="EMBL" id="RFD80299.1"/>
    </source>
</evidence>
<comment type="caution">
    <text evidence="2">The sequence shown here is derived from an EMBL/GenBank/DDBJ whole genome shotgun (WGS) entry which is preliminary data.</text>
</comment>
<dbReference type="Proteomes" id="UP000259221">
    <property type="component" value="Unassembled WGS sequence"/>
</dbReference>
<evidence type="ECO:0000256" key="1">
    <source>
        <dbReference type="SAM" id="MobiDB-lite"/>
    </source>
</evidence>
<name>A0A3E1J1R6_GARVA</name>